<proteinExistence type="predicted"/>
<comment type="caution">
    <text evidence="2">The sequence shown here is derived from an EMBL/GenBank/DDBJ whole genome shotgun (WGS) entry which is preliminary data.</text>
</comment>
<accession>A0A8S2Z959</accession>
<evidence type="ECO:0000313" key="1">
    <source>
        <dbReference type="EMBL" id="CAF4455247.1"/>
    </source>
</evidence>
<dbReference type="EMBL" id="CAJOBI010112057">
    <property type="protein sequence ID" value="CAF4637845.1"/>
    <property type="molecule type" value="Genomic_DNA"/>
</dbReference>
<dbReference type="EMBL" id="CAJOBJ010195718">
    <property type="protein sequence ID" value="CAF4968023.1"/>
    <property type="molecule type" value="Genomic_DNA"/>
</dbReference>
<dbReference type="Proteomes" id="UP000681967">
    <property type="component" value="Unassembled WGS sequence"/>
</dbReference>
<dbReference type="AlphaFoldDB" id="A0A8S2Z959"/>
<organism evidence="2 5">
    <name type="scientific">Rotaria magnacalcarata</name>
    <dbReference type="NCBI Taxonomy" id="392030"/>
    <lineage>
        <taxon>Eukaryota</taxon>
        <taxon>Metazoa</taxon>
        <taxon>Spiralia</taxon>
        <taxon>Gnathifera</taxon>
        <taxon>Rotifera</taxon>
        <taxon>Eurotatoria</taxon>
        <taxon>Bdelloidea</taxon>
        <taxon>Philodinida</taxon>
        <taxon>Philodinidae</taxon>
        <taxon>Rotaria</taxon>
    </lineage>
</organism>
<gene>
    <name evidence="1" type="ORF">BYL167_LOCUS33947</name>
    <name evidence="2" type="ORF">BYL167_LOCUS40411</name>
    <name evidence="4" type="ORF">GIL414_LOCUS55252</name>
    <name evidence="3" type="ORF">SMN809_LOCUS40561</name>
</gene>
<reference evidence="2" key="1">
    <citation type="submission" date="2021-02" db="EMBL/GenBank/DDBJ databases">
        <authorList>
            <person name="Nowell W R."/>
        </authorList>
    </citation>
    <scope>NUCLEOTIDE SEQUENCE</scope>
</reference>
<dbReference type="Proteomes" id="UP000676336">
    <property type="component" value="Unassembled WGS sequence"/>
</dbReference>
<dbReference type="Gene3D" id="3.90.228.10">
    <property type="match status" value="1"/>
</dbReference>
<evidence type="ECO:0000313" key="5">
    <source>
        <dbReference type="Proteomes" id="UP000681967"/>
    </source>
</evidence>
<dbReference type="Proteomes" id="UP000681720">
    <property type="component" value="Unassembled WGS sequence"/>
</dbReference>
<evidence type="ECO:0000313" key="2">
    <source>
        <dbReference type="EMBL" id="CAF4607669.1"/>
    </source>
</evidence>
<evidence type="ECO:0000313" key="3">
    <source>
        <dbReference type="EMBL" id="CAF4637845.1"/>
    </source>
</evidence>
<name>A0A8S2Z959_9BILA</name>
<feature type="non-terminal residue" evidence="2">
    <location>
        <position position="1"/>
    </location>
</feature>
<dbReference type="EMBL" id="CAJOBH010099867">
    <property type="protein sequence ID" value="CAF4607669.1"/>
    <property type="molecule type" value="Genomic_DNA"/>
</dbReference>
<dbReference type="EMBL" id="CAJOBH010067427">
    <property type="protein sequence ID" value="CAF4455247.1"/>
    <property type="molecule type" value="Genomic_DNA"/>
</dbReference>
<sequence length="49" mass="5465">MVLMTDILTSKEIMVSHGAYLADDPSKSHEFTSLDDDVQIMLYCKAIMG</sequence>
<dbReference type="SUPFAM" id="SSF56399">
    <property type="entry name" value="ADP-ribosylation"/>
    <property type="match status" value="1"/>
</dbReference>
<evidence type="ECO:0000313" key="4">
    <source>
        <dbReference type="EMBL" id="CAF4968023.1"/>
    </source>
</evidence>
<protein>
    <submittedName>
        <fullName evidence="2">Uncharacterized protein</fullName>
    </submittedName>
</protein>